<sequence length="390" mass="43868">MVFLDMKKALIFGAGKIGQGFIGDLLHDNGYEITFADVSDKVVEEIDKNNSYNLFLTNHNYEEKIIDNVSALSLIKNQEEIIELVTEVDIITTSVLKANLTGVAPVLAKGLKKRLEKGRNKVIVMACENAILATDTLVNLMIDTRIVTMNELDKIGTYPNTGVDRFVFGGVYNGKEGTAVSDSHELAIERQKLDDLDSEPIKGAKYVDNLEAVLKRKIYLVNCWLAITSYIGYVHGYKMVNDALRDQDIQTIVKKAVHESAAGLEKKFNFSHEEMSDYINEMIIKRYDDYNQTGIEDPIARVARQPIRKLSSDDRIMGPAYIASEYNLPNNYLLYGAAHAFKYDNADDEEAVKMQNYIQKNGIENTIENISGLEIGSDMFNIVLECYNNI</sequence>
<evidence type="ECO:0000256" key="3">
    <source>
        <dbReference type="ARBA" id="ARBA00048615"/>
    </source>
</evidence>
<organism evidence="6 7">
    <name type="scientific">Tetragenococcus halophilus subsp. halophilus</name>
    <dbReference type="NCBI Taxonomy" id="1513897"/>
    <lineage>
        <taxon>Bacteria</taxon>
        <taxon>Bacillati</taxon>
        <taxon>Bacillota</taxon>
        <taxon>Bacilli</taxon>
        <taxon>Lactobacillales</taxon>
        <taxon>Enterococcaceae</taxon>
        <taxon>Tetragenococcus</taxon>
    </lineage>
</organism>
<dbReference type="InterPro" id="IPR008927">
    <property type="entry name" value="6-PGluconate_DH-like_C_sf"/>
</dbReference>
<comment type="caution">
    <text evidence="6">The sequence shown here is derived from an EMBL/GenBank/DDBJ whole genome shotgun (WGS) entry which is preliminary data.</text>
</comment>
<keyword evidence="2" id="KW-0520">NAD</keyword>
<dbReference type="PANTHER" id="PTHR30524">
    <property type="entry name" value="MANNITOL-1-PHOSPHATE 5-DEHYDROGENASE"/>
    <property type="match status" value="1"/>
</dbReference>
<gene>
    <name evidence="6" type="ORF">TEHN7118_1537</name>
</gene>
<evidence type="ECO:0000313" key="7">
    <source>
        <dbReference type="Proteomes" id="UP000236214"/>
    </source>
</evidence>
<accession>A0A2H6CUQ9</accession>
<dbReference type="PANTHER" id="PTHR30524:SF0">
    <property type="entry name" value="ALTRONATE OXIDOREDUCTASE-RELATED"/>
    <property type="match status" value="1"/>
</dbReference>
<proteinExistence type="predicted"/>
<dbReference type="GO" id="GO:0005829">
    <property type="term" value="C:cytosol"/>
    <property type="evidence" value="ECO:0007669"/>
    <property type="project" value="TreeGrafter"/>
</dbReference>
<dbReference type="Gene3D" id="1.10.1040.10">
    <property type="entry name" value="N-(1-d-carboxylethyl)-l-norvaline Dehydrogenase, domain 2"/>
    <property type="match status" value="1"/>
</dbReference>
<keyword evidence="7" id="KW-1185">Reference proteome</keyword>
<name>A0A2H6CUQ9_TETHA</name>
<evidence type="ECO:0000259" key="4">
    <source>
        <dbReference type="Pfam" id="PF01232"/>
    </source>
</evidence>
<dbReference type="InterPro" id="IPR013328">
    <property type="entry name" value="6PGD_dom2"/>
</dbReference>
<dbReference type="InterPro" id="IPR036291">
    <property type="entry name" value="NAD(P)-bd_dom_sf"/>
</dbReference>
<evidence type="ECO:0000313" key="6">
    <source>
        <dbReference type="EMBL" id="GBD68731.1"/>
    </source>
</evidence>
<dbReference type="EMBL" id="BDEC01000060">
    <property type="protein sequence ID" value="GBD68731.1"/>
    <property type="molecule type" value="Genomic_DNA"/>
</dbReference>
<dbReference type="InterPro" id="IPR013131">
    <property type="entry name" value="Mannitol_DH_N"/>
</dbReference>
<evidence type="ECO:0000259" key="5">
    <source>
        <dbReference type="Pfam" id="PF08125"/>
    </source>
</evidence>
<protein>
    <recommendedName>
        <fullName evidence="8">Mannitol-1-phosphate 5-dehydrogenase</fullName>
    </recommendedName>
</protein>
<dbReference type="GO" id="GO:0019592">
    <property type="term" value="P:mannitol catabolic process"/>
    <property type="evidence" value="ECO:0007669"/>
    <property type="project" value="TreeGrafter"/>
</dbReference>
<dbReference type="Pfam" id="PF01232">
    <property type="entry name" value="Mannitol_dh"/>
    <property type="match status" value="1"/>
</dbReference>
<dbReference type="SUPFAM" id="SSF48179">
    <property type="entry name" value="6-phosphogluconate dehydrogenase C-terminal domain-like"/>
    <property type="match status" value="1"/>
</dbReference>
<reference evidence="6 7" key="1">
    <citation type="submission" date="2016-05" db="EMBL/GenBank/DDBJ databases">
        <title>Whole genome sequencing of Tetragenococcus halophilus subsp. halophilus NISL 7118.</title>
        <authorList>
            <person name="Shiwa Y."/>
            <person name="Nishimura I."/>
            <person name="Yoshikawa H."/>
            <person name="Koyama Y."/>
            <person name="Oguma T."/>
        </authorList>
    </citation>
    <scope>NUCLEOTIDE SEQUENCE [LARGE SCALE GENOMIC DNA]</scope>
    <source>
        <strain evidence="6 7">NISL 7118</strain>
    </source>
</reference>
<dbReference type="AlphaFoldDB" id="A0A2H6CUQ9"/>
<evidence type="ECO:0008006" key="8">
    <source>
        <dbReference type="Google" id="ProtNLM"/>
    </source>
</evidence>
<dbReference type="Gene3D" id="3.40.50.720">
    <property type="entry name" value="NAD(P)-binding Rossmann-like Domain"/>
    <property type="match status" value="1"/>
</dbReference>
<evidence type="ECO:0000256" key="1">
    <source>
        <dbReference type="ARBA" id="ARBA00023002"/>
    </source>
</evidence>
<comment type="catalytic activity">
    <reaction evidence="3">
        <text>D-mannitol 1-phosphate + NAD(+) = beta-D-fructose 6-phosphate + NADH + H(+)</text>
        <dbReference type="Rhea" id="RHEA:19661"/>
        <dbReference type="ChEBI" id="CHEBI:15378"/>
        <dbReference type="ChEBI" id="CHEBI:57540"/>
        <dbReference type="ChEBI" id="CHEBI:57634"/>
        <dbReference type="ChEBI" id="CHEBI:57945"/>
        <dbReference type="ChEBI" id="CHEBI:61381"/>
        <dbReference type="EC" id="1.1.1.17"/>
    </reaction>
</comment>
<dbReference type="Proteomes" id="UP000236214">
    <property type="component" value="Unassembled WGS sequence"/>
</dbReference>
<dbReference type="SUPFAM" id="SSF51735">
    <property type="entry name" value="NAD(P)-binding Rossmann-fold domains"/>
    <property type="match status" value="1"/>
</dbReference>
<dbReference type="Pfam" id="PF08125">
    <property type="entry name" value="Mannitol_dh_C"/>
    <property type="match status" value="1"/>
</dbReference>
<dbReference type="InterPro" id="IPR013118">
    <property type="entry name" value="Mannitol_DH_C"/>
</dbReference>
<evidence type="ECO:0000256" key="2">
    <source>
        <dbReference type="ARBA" id="ARBA00023027"/>
    </source>
</evidence>
<feature type="domain" description="Mannitol dehydrogenase N-terminal" evidence="4">
    <location>
        <begin position="8"/>
        <end position="169"/>
    </location>
</feature>
<feature type="domain" description="Mannitol dehydrogenase C-terminal" evidence="5">
    <location>
        <begin position="210"/>
        <end position="371"/>
    </location>
</feature>
<keyword evidence="1" id="KW-0560">Oxidoreductase</keyword>
<dbReference type="GO" id="GO:0008926">
    <property type="term" value="F:mannitol-1-phosphate 5-dehydrogenase activity"/>
    <property type="evidence" value="ECO:0007669"/>
    <property type="project" value="UniProtKB-EC"/>
</dbReference>